<keyword evidence="14" id="KW-1185">Reference proteome</keyword>
<evidence type="ECO:0000259" key="12">
    <source>
        <dbReference type="PROSITE" id="PS50104"/>
    </source>
</evidence>
<dbReference type="Pfam" id="PF13676">
    <property type="entry name" value="TIR_2"/>
    <property type="match status" value="1"/>
</dbReference>
<evidence type="ECO:0000256" key="10">
    <source>
        <dbReference type="ARBA" id="ARBA00023180"/>
    </source>
</evidence>
<evidence type="ECO:0000256" key="6">
    <source>
        <dbReference type="ARBA" id="ARBA00022737"/>
    </source>
</evidence>
<sequence>MNLSDCKITQFGEDLFTNLTQLKVLDQSYNKIITYWRENLQSMQRALGSLNKAPLHTLKLAHLLIRGGSFCDHKRGQTGYSNLKSLDLSWNQIIVPYSRNWNCLITLETLNLSGNDMEDIKEKYNSFEHFTSLKILILSQMRTTLKIIGSEALRSDSLQHLDLSGNDLDFENRKKVANDTFNYFPNLISLDISDNILGSVGAKTLPILSHLETLIMRHAYINQLPDDFLGHFPNLRYLDLSSNKIEEFSANAFQNATQLEFLNISENLISDFPAPPFDLSALKSLETFDFAKNYFQCDCDIFKLQKWISEVLNDPNKKNLFPRYPGDYFCHKPHLVYRTPLKDAIPTHCKNDRYELVLSVACSVFICLVFTVVLIVAYVYRWEIKFLLHKMRQKRRGECYPLTYTFEYNTYVAYAEKDSAWVIHDLLKELEEAKYNVYIRDRYSVPGMARCDEIVDNIYKRKTVILVLSKNFMACQWCNYQLNVAQERAVKLRPKFMIPILLEEIDILHMKKSVQYLFRTSEPIEWERQSTKNKLVWSELKIALHEEINQEFEETGYLSCDVMYVSVNANKQMISCDGSKLLILHNVFSNLCGHK</sequence>
<dbReference type="InterPro" id="IPR032675">
    <property type="entry name" value="LRR_dom_sf"/>
</dbReference>
<keyword evidence="5" id="KW-0732">Signal</keyword>
<keyword evidence="10" id="KW-0325">Glycoprotein</keyword>
<keyword evidence="4 11" id="KW-0812">Transmembrane</keyword>
<dbReference type="Pfam" id="PF13516">
    <property type="entry name" value="LRR_6"/>
    <property type="match status" value="3"/>
</dbReference>
<keyword evidence="6" id="KW-0677">Repeat</keyword>
<dbReference type="InterPro" id="IPR001611">
    <property type="entry name" value="Leu-rich_rpt"/>
</dbReference>
<protein>
    <recommendedName>
        <fullName evidence="12">TIR domain-containing protein</fullName>
    </recommendedName>
</protein>
<dbReference type="PROSITE" id="PS50104">
    <property type="entry name" value="TIR"/>
    <property type="match status" value="1"/>
</dbReference>
<dbReference type="SUPFAM" id="SSF52058">
    <property type="entry name" value="L domain-like"/>
    <property type="match status" value="1"/>
</dbReference>
<dbReference type="InterPro" id="IPR000157">
    <property type="entry name" value="TIR_dom"/>
</dbReference>
<evidence type="ECO:0000256" key="1">
    <source>
        <dbReference type="ARBA" id="ARBA00004167"/>
    </source>
</evidence>
<comment type="subcellular location">
    <subcellularLocation>
        <location evidence="1">Membrane</location>
        <topology evidence="1">Single-pass membrane protein</topology>
    </subcellularLocation>
</comment>
<evidence type="ECO:0000313" key="13">
    <source>
        <dbReference type="EMBL" id="KAK3598584.1"/>
    </source>
</evidence>
<dbReference type="PROSITE" id="PS51450">
    <property type="entry name" value="LRR"/>
    <property type="match status" value="1"/>
</dbReference>
<evidence type="ECO:0000313" key="14">
    <source>
        <dbReference type="Proteomes" id="UP001195483"/>
    </source>
</evidence>
<reference evidence="13" key="3">
    <citation type="submission" date="2023-05" db="EMBL/GenBank/DDBJ databases">
        <authorList>
            <person name="Smith C.H."/>
        </authorList>
    </citation>
    <scope>NUCLEOTIDE SEQUENCE</scope>
    <source>
        <strain evidence="13">CHS0354</strain>
        <tissue evidence="13">Mantle</tissue>
    </source>
</reference>
<dbReference type="SMART" id="SM00369">
    <property type="entry name" value="LRR_TYP"/>
    <property type="match status" value="3"/>
</dbReference>
<comment type="similarity">
    <text evidence="2">Belongs to the Toll-like receptor family.</text>
</comment>
<dbReference type="PANTHER" id="PTHR24365:SF530">
    <property type="entry name" value="MSTPROX-RELATED"/>
    <property type="match status" value="1"/>
</dbReference>
<dbReference type="Proteomes" id="UP001195483">
    <property type="component" value="Unassembled WGS sequence"/>
</dbReference>
<dbReference type="GO" id="GO:0005886">
    <property type="term" value="C:plasma membrane"/>
    <property type="evidence" value="ECO:0007669"/>
    <property type="project" value="TreeGrafter"/>
</dbReference>
<evidence type="ECO:0000256" key="7">
    <source>
        <dbReference type="ARBA" id="ARBA00022989"/>
    </source>
</evidence>
<reference evidence="13" key="2">
    <citation type="journal article" date="2021" name="Genome Biol. Evol.">
        <title>Developing a high-quality reference genome for a parasitic bivalve with doubly uniparental inheritance (Bivalvia: Unionida).</title>
        <authorList>
            <person name="Smith C.H."/>
        </authorList>
    </citation>
    <scope>NUCLEOTIDE SEQUENCE</scope>
    <source>
        <strain evidence="13">CHS0354</strain>
        <tissue evidence="13">Mantle</tissue>
    </source>
</reference>
<proteinExistence type="inferred from homology"/>
<feature type="transmembrane region" description="Helical" evidence="11">
    <location>
        <begin position="356"/>
        <end position="380"/>
    </location>
</feature>
<evidence type="ECO:0000256" key="9">
    <source>
        <dbReference type="ARBA" id="ARBA00023170"/>
    </source>
</evidence>
<dbReference type="GO" id="GO:0038023">
    <property type="term" value="F:signaling receptor activity"/>
    <property type="evidence" value="ECO:0007669"/>
    <property type="project" value="TreeGrafter"/>
</dbReference>
<accession>A0AAE0SV25</accession>
<dbReference type="SMART" id="SM00255">
    <property type="entry name" value="TIR"/>
    <property type="match status" value="1"/>
</dbReference>
<dbReference type="GO" id="GO:0007165">
    <property type="term" value="P:signal transduction"/>
    <property type="evidence" value="ECO:0007669"/>
    <property type="project" value="InterPro"/>
</dbReference>
<evidence type="ECO:0000256" key="4">
    <source>
        <dbReference type="ARBA" id="ARBA00022692"/>
    </source>
</evidence>
<dbReference type="EMBL" id="JAEAOA010000623">
    <property type="protein sequence ID" value="KAK3598584.1"/>
    <property type="molecule type" value="Genomic_DNA"/>
</dbReference>
<dbReference type="AlphaFoldDB" id="A0AAE0SV25"/>
<dbReference type="InterPro" id="IPR035897">
    <property type="entry name" value="Toll_tir_struct_dom_sf"/>
</dbReference>
<keyword evidence="9" id="KW-0675">Receptor</keyword>
<dbReference type="PANTHER" id="PTHR24365">
    <property type="entry name" value="TOLL-LIKE RECEPTOR"/>
    <property type="match status" value="1"/>
</dbReference>
<dbReference type="InterPro" id="IPR003591">
    <property type="entry name" value="Leu-rich_rpt_typical-subtyp"/>
</dbReference>
<comment type="caution">
    <text evidence="13">The sequence shown here is derived from an EMBL/GenBank/DDBJ whole genome shotgun (WGS) entry which is preliminary data.</text>
</comment>
<evidence type="ECO:0000256" key="2">
    <source>
        <dbReference type="ARBA" id="ARBA00009634"/>
    </source>
</evidence>
<organism evidence="13 14">
    <name type="scientific">Potamilus streckersoni</name>
    <dbReference type="NCBI Taxonomy" id="2493646"/>
    <lineage>
        <taxon>Eukaryota</taxon>
        <taxon>Metazoa</taxon>
        <taxon>Spiralia</taxon>
        <taxon>Lophotrochozoa</taxon>
        <taxon>Mollusca</taxon>
        <taxon>Bivalvia</taxon>
        <taxon>Autobranchia</taxon>
        <taxon>Heteroconchia</taxon>
        <taxon>Palaeoheterodonta</taxon>
        <taxon>Unionida</taxon>
        <taxon>Unionoidea</taxon>
        <taxon>Unionidae</taxon>
        <taxon>Ambleminae</taxon>
        <taxon>Lampsilini</taxon>
        <taxon>Potamilus</taxon>
    </lineage>
</organism>
<dbReference type="Gene3D" id="3.40.50.10140">
    <property type="entry name" value="Toll/interleukin-1 receptor homology (TIR) domain"/>
    <property type="match status" value="1"/>
</dbReference>
<keyword evidence="8 11" id="KW-0472">Membrane</keyword>
<dbReference type="Pfam" id="PF13855">
    <property type="entry name" value="LRR_8"/>
    <property type="match status" value="1"/>
</dbReference>
<keyword evidence="3" id="KW-0433">Leucine-rich repeat</keyword>
<keyword evidence="7 11" id="KW-1133">Transmembrane helix</keyword>
<dbReference type="Gene3D" id="3.80.10.10">
    <property type="entry name" value="Ribonuclease Inhibitor"/>
    <property type="match status" value="1"/>
</dbReference>
<feature type="domain" description="TIR" evidence="12">
    <location>
        <begin position="406"/>
        <end position="544"/>
    </location>
</feature>
<dbReference type="SUPFAM" id="SSF52200">
    <property type="entry name" value="Toll/Interleukin receptor TIR domain"/>
    <property type="match status" value="1"/>
</dbReference>
<name>A0AAE0SV25_9BIVA</name>
<evidence type="ECO:0000256" key="5">
    <source>
        <dbReference type="ARBA" id="ARBA00022729"/>
    </source>
</evidence>
<gene>
    <name evidence="13" type="ORF">CHS0354_009779</name>
</gene>
<evidence type="ECO:0000256" key="3">
    <source>
        <dbReference type="ARBA" id="ARBA00022614"/>
    </source>
</evidence>
<evidence type="ECO:0000256" key="8">
    <source>
        <dbReference type="ARBA" id="ARBA00023136"/>
    </source>
</evidence>
<evidence type="ECO:0000256" key="11">
    <source>
        <dbReference type="SAM" id="Phobius"/>
    </source>
</evidence>
<reference evidence="13" key="1">
    <citation type="journal article" date="2021" name="Genome Biol. Evol.">
        <title>A High-Quality Reference Genome for a Parasitic Bivalve with Doubly Uniparental Inheritance (Bivalvia: Unionida).</title>
        <authorList>
            <person name="Smith C.H."/>
        </authorList>
    </citation>
    <scope>NUCLEOTIDE SEQUENCE</scope>
    <source>
        <strain evidence="13">CHS0354</strain>
    </source>
</reference>